<comment type="caution">
    <text evidence="1">The sequence shown here is derived from an EMBL/GenBank/DDBJ whole genome shotgun (WGS) entry which is preliminary data.</text>
</comment>
<evidence type="ECO:0000313" key="2">
    <source>
        <dbReference type="Proteomes" id="UP000054843"/>
    </source>
</evidence>
<reference evidence="1 2" key="1">
    <citation type="submission" date="2015-01" db="EMBL/GenBank/DDBJ databases">
        <title>Evolution of Trichinella species and genotypes.</title>
        <authorList>
            <person name="Korhonen P.K."/>
            <person name="Edoardo P."/>
            <person name="Giuseppe L.R."/>
            <person name="Gasser R.B."/>
        </authorList>
    </citation>
    <scope>NUCLEOTIDE SEQUENCE [LARGE SCALE GENOMIC DNA]</scope>
    <source>
        <strain evidence="1">ISS1980</strain>
    </source>
</reference>
<dbReference type="AlphaFoldDB" id="A0A0V1MWN7"/>
<dbReference type="EMBL" id="JYDO01000032">
    <property type="protein sequence ID" value="KRZ75996.1"/>
    <property type="molecule type" value="Genomic_DNA"/>
</dbReference>
<accession>A0A0V1MWN7</accession>
<name>A0A0V1MWN7_9BILA</name>
<dbReference type="Proteomes" id="UP000054843">
    <property type="component" value="Unassembled WGS sequence"/>
</dbReference>
<sequence length="103" mass="11591">MAILTHKLSITKGVPLGKCNISVLQKRNSGTSLSVVPTKIISSFNVFSIISTNTLSCNVRPAGFPYLSLRQLRFGMNHNPFRIRCYSRILFIWLYGDTKREGV</sequence>
<proteinExistence type="predicted"/>
<keyword evidence="2" id="KW-1185">Reference proteome</keyword>
<protein>
    <submittedName>
        <fullName evidence="1">Uncharacterized protein</fullName>
    </submittedName>
</protein>
<gene>
    <name evidence="1" type="ORF">T10_11197</name>
</gene>
<organism evidence="1 2">
    <name type="scientific">Trichinella papuae</name>
    <dbReference type="NCBI Taxonomy" id="268474"/>
    <lineage>
        <taxon>Eukaryota</taxon>
        <taxon>Metazoa</taxon>
        <taxon>Ecdysozoa</taxon>
        <taxon>Nematoda</taxon>
        <taxon>Enoplea</taxon>
        <taxon>Dorylaimia</taxon>
        <taxon>Trichinellida</taxon>
        <taxon>Trichinellidae</taxon>
        <taxon>Trichinella</taxon>
    </lineage>
</organism>
<evidence type="ECO:0000313" key="1">
    <source>
        <dbReference type="EMBL" id="KRZ75996.1"/>
    </source>
</evidence>